<gene>
    <name evidence="2" type="ORF">GCM10010449_46430</name>
</gene>
<evidence type="ECO:0000313" key="3">
    <source>
        <dbReference type="Proteomes" id="UP001501637"/>
    </source>
</evidence>
<dbReference type="InterPro" id="IPR010982">
    <property type="entry name" value="Lambda_DNA-bd_dom_sf"/>
</dbReference>
<dbReference type="InterPro" id="IPR043917">
    <property type="entry name" value="DUF5753"/>
</dbReference>
<accession>A0ABP6MMV7</accession>
<dbReference type="SUPFAM" id="SSF47413">
    <property type="entry name" value="lambda repressor-like DNA-binding domains"/>
    <property type="match status" value="1"/>
</dbReference>
<dbReference type="EMBL" id="BAAAUG010000084">
    <property type="protein sequence ID" value="GAA3119066.1"/>
    <property type="molecule type" value="Genomic_DNA"/>
</dbReference>
<dbReference type="CDD" id="cd00093">
    <property type="entry name" value="HTH_XRE"/>
    <property type="match status" value="1"/>
</dbReference>
<dbReference type="InterPro" id="IPR001387">
    <property type="entry name" value="Cro/C1-type_HTH"/>
</dbReference>
<name>A0ABP6MMV7_9ACTN</name>
<dbReference type="Proteomes" id="UP001501637">
    <property type="component" value="Unassembled WGS sequence"/>
</dbReference>
<dbReference type="Pfam" id="PF13560">
    <property type="entry name" value="HTH_31"/>
    <property type="match status" value="1"/>
</dbReference>
<proteinExistence type="predicted"/>
<dbReference type="PROSITE" id="PS50943">
    <property type="entry name" value="HTH_CROC1"/>
    <property type="match status" value="1"/>
</dbReference>
<keyword evidence="3" id="KW-1185">Reference proteome</keyword>
<reference evidence="3" key="1">
    <citation type="journal article" date="2019" name="Int. J. Syst. Evol. Microbiol.">
        <title>The Global Catalogue of Microorganisms (GCM) 10K type strain sequencing project: providing services to taxonomists for standard genome sequencing and annotation.</title>
        <authorList>
            <consortium name="The Broad Institute Genomics Platform"/>
            <consortium name="The Broad Institute Genome Sequencing Center for Infectious Disease"/>
            <person name="Wu L."/>
            <person name="Ma J."/>
        </authorList>
    </citation>
    <scope>NUCLEOTIDE SEQUENCE [LARGE SCALE GENOMIC DNA]</scope>
    <source>
        <strain evidence="3">JCM 9092</strain>
    </source>
</reference>
<dbReference type="Pfam" id="PF19054">
    <property type="entry name" value="DUF5753"/>
    <property type="match status" value="1"/>
</dbReference>
<feature type="domain" description="HTH cro/C1-type" evidence="1">
    <location>
        <begin position="19"/>
        <end position="71"/>
    </location>
</feature>
<comment type="caution">
    <text evidence="2">The sequence shown here is derived from an EMBL/GenBank/DDBJ whole genome shotgun (WGS) entry which is preliminary data.</text>
</comment>
<protein>
    <submittedName>
        <fullName evidence="2">Helix-turn-helix transcriptional regulator</fullName>
    </submittedName>
</protein>
<dbReference type="Gene3D" id="1.10.260.40">
    <property type="entry name" value="lambda repressor-like DNA-binding domains"/>
    <property type="match status" value="1"/>
</dbReference>
<organism evidence="2 3">
    <name type="scientific">Streptomyces rectiviolaceus</name>
    <dbReference type="NCBI Taxonomy" id="332591"/>
    <lineage>
        <taxon>Bacteria</taxon>
        <taxon>Bacillati</taxon>
        <taxon>Actinomycetota</taxon>
        <taxon>Actinomycetes</taxon>
        <taxon>Kitasatosporales</taxon>
        <taxon>Streptomycetaceae</taxon>
        <taxon>Streptomyces</taxon>
    </lineage>
</organism>
<evidence type="ECO:0000259" key="1">
    <source>
        <dbReference type="PROSITE" id="PS50943"/>
    </source>
</evidence>
<evidence type="ECO:0000313" key="2">
    <source>
        <dbReference type="EMBL" id="GAA3119066.1"/>
    </source>
</evidence>
<sequence>MTEVNSQPPMAWRYCGNQVKRWREQAGTTREELCNETGYHYEYVKSMENGRRKPTLRLLQIADEMCDAHGLLLSAQDYLKPEPFPARSQEYMQAEAEAIAIHSYEPLLIPGLLQTEEYARALISESCPPLDDETVEERVNARLRRQEALRARPSVVFGFVVYEAALRTWVGDRAAMKRQLQHLLAAGELRNTSVQMLPMGRCPGLALNGSLALLETPDHEHYAYIEGQETSALYADPAKVSSLTQLHGMIRMQALSAEESAEFIRKLAEEL</sequence>
<dbReference type="SMART" id="SM00530">
    <property type="entry name" value="HTH_XRE"/>
    <property type="match status" value="1"/>
</dbReference>
<dbReference type="RefSeq" id="WP_344523404.1">
    <property type="nucleotide sequence ID" value="NZ_BAAAUG010000084.1"/>
</dbReference>